<dbReference type="InterPro" id="IPR036388">
    <property type="entry name" value="WH-like_DNA-bd_sf"/>
</dbReference>
<dbReference type="EMBL" id="JBHSNO010000005">
    <property type="protein sequence ID" value="MFC5588317.1"/>
    <property type="molecule type" value="Genomic_DNA"/>
</dbReference>
<evidence type="ECO:0000256" key="4">
    <source>
        <dbReference type="ARBA" id="ARBA00023163"/>
    </source>
</evidence>
<dbReference type="Pfam" id="PF00126">
    <property type="entry name" value="HTH_1"/>
    <property type="match status" value="1"/>
</dbReference>
<dbReference type="InterPro" id="IPR050950">
    <property type="entry name" value="HTH-type_LysR_regulators"/>
</dbReference>
<dbReference type="InterPro" id="IPR005119">
    <property type="entry name" value="LysR_subst-bd"/>
</dbReference>
<dbReference type="PRINTS" id="PR00039">
    <property type="entry name" value="HTHLYSR"/>
</dbReference>
<organism evidence="6 7">
    <name type="scientific">Sporosarcina soli</name>
    <dbReference type="NCBI Taxonomy" id="334736"/>
    <lineage>
        <taxon>Bacteria</taxon>
        <taxon>Bacillati</taxon>
        <taxon>Bacillota</taxon>
        <taxon>Bacilli</taxon>
        <taxon>Bacillales</taxon>
        <taxon>Caryophanaceae</taxon>
        <taxon>Sporosarcina</taxon>
    </lineage>
</organism>
<reference evidence="7" key="1">
    <citation type="journal article" date="2019" name="Int. J. Syst. Evol. Microbiol.">
        <title>The Global Catalogue of Microorganisms (GCM) 10K type strain sequencing project: providing services to taxonomists for standard genome sequencing and annotation.</title>
        <authorList>
            <consortium name="The Broad Institute Genomics Platform"/>
            <consortium name="The Broad Institute Genome Sequencing Center for Infectious Disease"/>
            <person name="Wu L."/>
            <person name="Ma J."/>
        </authorList>
    </citation>
    <scope>NUCLEOTIDE SEQUENCE [LARGE SCALE GENOMIC DNA]</scope>
    <source>
        <strain evidence="7">CGMCC 4.1434</strain>
    </source>
</reference>
<proteinExistence type="inferred from homology"/>
<feature type="domain" description="HTH lysR-type" evidence="5">
    <location>
        <begin position="1"/>
        <end position="58"/>
    </location>
</feature>
<evidence type="ECO:0000256" key="3">
    <source>
        <dbReference type="ARBA" id="ARBA00023125"/>
    </source>
</evidence>
<name>A0ABW0TFV0_9BACL</name>
<dbReference type="RefSeq" id="WP_381431519.1">
    <property type="nucleotide sequence ID" value="NZ_JBHSNO010000005.1"/>
</dbReference>
<keyword evidence="4" id="KW-0804">Transcription</keyword>
<dbReference type="PANTHER" id="PTHR30419:SF8">
    <property type="entry name" value="NITROGEN ASSIMILATION TRANSCRIPTIONAL ACTIVATOR-RELATED"/>
    <property type="match status" value="1"/>
</dbReference>
<keyword evidence="7" id="KW-1185">Reference proteome</keyword>
<keyword evidence="2" id="KW-0805">Transcription regulation</keyword>
<evidence type="ECO:0000313" key="7">
    <source>
        <dbReference type="Proteomes" id="UP001596109"/>
    </source>
</evidence>
<sequence length="298" mass="33640">MEFRDVKAFIEVANHLGFTRASEHSHLSQPSLSKAVKKLEEQLGVELFDRSTRHLLLTDAGKIVYQQGQQALASLQALPALLQELNDGTTGEIRIGIPPLIGTLFFPQIARTFHTHYPNIKLELFEHGALLIEQLVEESQIDVGIIVLPTDKSIFHTYSFINDEFLLYIRNDHPLANRVAVELIELKDEQFILFSKGFALHEHIINACTDAGFIPSVSYESSQWDLILELVASNLGIALLPKSIAEKQNNPLIQTIPLRSTSLLWKLGVITKKNGYHSFALKKFIQLFTDKELISFEE</sequence>
<dbReference type="PROSITE" id="PS50931">
    <property type="entry name" value="HTH_LYSR"/>
    <property type="match status" value="1"/>
</dbReference>
<evidence type="ECO:0000256" key="2">
    <source>
        <dbReference type="ARBA" id="ARBA00023015"/>
    </source>
</evidence>
<comment type="similarity">
    <text evidence="1">Belongs to the LysR transcriptional regulatory family.</text>
</comment>
<dbReference type="InterPro" id="IPR000847">
    <property type="entry name" value="LysR_HTH_N"/>
</dbReference>
<evidence type="ECO:0000256" key="1">
    <source>
        <dbReference type="ARBA" id="ARBA00009437"/>
    </source>
</evidence>
<gene>
    <name evidence="6" type="ORF">ACFPRA_05445</name>
</gene>
<evidence type="ECO:0000313" key="6">
    <source>
        <dbReference type="EMBL" id="MFC5588317.1"/>
    </source>
</evidence>
<dbReference type="Gene3D" id="3.40.190.290">
    <property type="match status" value="1"/>
</dbReference>
<protein>
    <submittedName>
        <fullName evidence="6">LysR family transcriptional regulator</fullName>
    </submittedName>
</protein>
<dbReference type="SUPFAM" id="SSF53850">
    <property type="entry name" value="Periplasmic binding protein-like II"/>
    <property type="match status" value="1"/>
</dbReference>
<dbReference type="PANTHER" id="PTHR30419">
    <property type="entry name" value="HTH-TYPE TRANSCRIPTIONAL REGULATOR YBHD"/>
    <property type="match status" value="1"/>
</dbReference>
<keyword evidence="3" id="KW-0238">DNA-binding</keyword>
<dbReference type="CDD" id="cd08438">
    <property type="entry name" value="PBP2_CidR"/>
    <property type="match status" value="1"/>
</dbReference>
<comment type="caution">
    <text evidence="6">The sequence shown here is derived from an EMBL/GenBank/DDBJ whole genome shotgun (WGS) entry which is preliminary data.</text>
</comment>
<dbReference type="Proteomes" id="UP001596109">
    <property type="component" value="Unassembled WGS sequence"/>
</dbReference>
<evidence type="ECO:0000259" key="5">
    <source>
        <dbReference type="PROSITE" id="PS50931"/>
    </source>
</evidence>
<dbReference type="SUPFAM" id="SSF46785">
    <property type="entry name" value="Winged helix' DNA-binding domain"/>
    <property type="match status" value="1"/>
</dbReference>
<accession>A0ABW0TFV0</accession>
<dbReference type="Gene3D" id="1.10.10.10">
    <property type="entry name" value="Winged helix-like DNA-binding domain superfamily/Winged helix DNA-binding domain"/>
    <property type="match status" value="1"/>
</dbReference>
<dbReference type="Pfam" id="PF03466">
    <property type="entry name" value="LysR_substrate"/>
    <property type="match status" value="1"/>
</dbReference>
<dbReference type="InterPro" id="IPR036390">
    <property type="entry name" value="WH_DNA-bd_sf"/>
</dbReference>